<feature type="signal peptide" evidence="1">
    <location>
        <begin position="1"/>
        <end position="20"/>
    </location>
</feature>
<dbReference type="AlphaFoldDB" id="A0A098YPJ1"/>
<dbReference type="Proteomes" id="UP000029723">
    <property type="component" value="Unassembled WGS sequence"/>
</dbReference>
<name>A0A098YPJ1_9BACT</name>
<dbReference type="SUPFAM" id="SSF56935">
    <property type="entry name" value="Porins"/>
    <property type="match status" value="1"/>
</dbReference>
<sequence>MYKYYLFFFLLFVTITDITAQTDSTKTEKLPEVVVTADGQIEMSNKALLIPTQLEKKHSTNGFNLLYLMQTPDLEVSARTRSITTHSGGEVVLCINGMEALPEDVASLSAKNIRTIEYIRTPSGKYAGKAGLVNFVTVKMNYGGNVYFSANEGFAYKSGEYLAFADFNKKRYTFSLTVTGDWHRDHSYTEGNDMFVFSDKSVLERNYKDESPLKINNGQAMRLRLTSMGNTHRLNTYVGFNRQAVPNSNTIQGIYYTEPYGATKRTVSYNSQSIAPSAYVNYTLWLPKEQAFDVTASASMGHNKYYSLYTETEQASLNSKVIENNYVLNGNIRYSKTWKNSLTLAGALSNDYKHYTDNYDGTAIGKQHLTSNITVGLLQLSKYSEKYYYYISAGLSNTAVSLNSIHDNYCMPVAFYGGNYVINNKHSLSLNGLFTHTLFEPSQKNSMVVPTSFFEATCGNPDIAPMKVLGNTLSYNGQIGKIRLALSYDSNIYFDNIVHQYTANTNTIFDTRINGGTFYGNMFTVGCTYNLFNEHLRLSATAIEECNTLKGATYDMSHNSFHIKGGLVYLAGEWMLSFDYQTPYKSLDIRQPWFIQCRPTYEWKVSWTHKALAIEALVRNPFSRYDKQHITMDYGCYNRNSRIFNEINGRNINLTLTYSLSYGKKSKRGEIEVNKNIDSAIMKMY</sequence>
<accession>A0A098YPJ1</accession>
<dbReference type="RefSeq" id="WP_036929043.1">
    <property type="nucleotide sequence ID" value="NZ_JRPQ01000177.1"/>
</dbReference>
<dbReference type="OrthoDB" id="1096970at2"/>
<evidence type="ECO:0008006" key="4">
    <source>
        <dbReference type="Google" id="ProtNLM"/>
    </source>
</evidence>
<proteinExistence type="predicted"/>
<comment type="caution">
    <text evidence="2">The sequence shown here is derived from an EMBL/GenBank/DDBJ whole genome shotgun (WGS) entry which is preliminary data.</text>
</comment>
<reference evidence="2 3" key="1">
    <citation type="submission" date="2014-07" db="EMBL/GenBank/DDBJ databases">
        <authorList>
            <person name="McCorrison J."/>
            <person name="Sanka R."/>
            <person name="Torralba M."/>
            <person name="Gillis M."/>
            <person name="Haft D.H."/>
            <person name="Methe B."/>
            <person name="Sutton G."/>
            <person name="Nelson K.E."/>
        </authorList>
    </citation>
    <scope>NUCLEOTIDE SEQUENCE [LARGE SCALE GENOMIC DNA]</scope>
    <source>
        <strain evidence="2 3">S9-PR14</strain>
    </source>
</reference>
<dbReference type="EMBL" id="JRPQ01000177">
    <property type="protein sequence ID" value="KGI21214.1"/>
    <property type="molecule type" value="Genomic_DNA"/>
</dbReference>
<protein>
    <recommendedName>
        <fullName evidence="4">Outer membrane protein beta-barrel domain-containing protein</fullName>
    </recommendedName>
</protein>
<organism evidence="2 3">
    <name type="scientific">Hoylesella timonensis S9-PR14</name>
    <dbReference type="NCBI Taxonomy" id="1401062"/>
    <lineage>
        <taxon>Bacteria</taxon>
        <taxon>Pseudomonadati</taxon>
        <taxon>Bacteroidota</taxon>
        <taxon>Bacteroidia</taxon>
        <taxon>Bacteroidales</taxon>
        <taxon>Prevotellaceae</taxon>
        <taxon>Hoylesella</taxon>
    </lineage>
</organism>
<gene>
    <name evidence="2" type="ORF">HMPREF9304_11595</name>
</gene>
<evidence type="ECO:0000313" key="2">
    <source>
        <dbReference type="EMBL" id="KGI21214.1"/>
    </source>
</evidence>
<evidence type="ECO:0000313" key="3">
    <source>
        <dbReference type="Proteomes" id="UP000029723"/>
    </source>
</evidence>
<keyword evidence="1" id="KW-0732">Signal</keyword>
<evidence type="ECO:0000256" key="1">
    <source>
        <dbReference type="SAM" id="SignalP"/>
    </source>
</evidence>
<feature type="chain" id="PRO_5001951307" description="Outer membrane protein beta-barrel domain-containing protein" evidence="1">
    <location>
        <begin position="21"/>
        <end position="685"/>
    </location>
</feature>